<accession>A0A938WQP0</accession>
<dbReference type="AlphaFoldDB" id="A0A938WQP0"/>
<comment type="caution">
    <text evidence="1">The sequence shown here is derived from an EMBL/GenBank/DDBJ whole genome shotgun (WGS) entry which is preliminary data.</text>
</comment>
<proteinExistence type="predicted"/>
<sequence length="358" mass="40269">RYIELVLGDGREKRDTIIVSHPNDRRAQTFFRRDGSKGDVLTLIRENLNAFLVTGKDEWQKVAKVMARFANMPEPEYHEDWEYLKSVKAASVFDASRYEVRQIDVERIPQIFRQRGLSDETARRFAPFISLIRDKRNGNFDGYNIGFPYTNADGQVKGYEIRGYGGYKSKAAGTDSSSSAWVADLSGNNPEAVKSLFFCESAFDAMAFHQMNKGQLHPDVALVSLGGTFSDNQIIGVMDRFPNAKAFDCFDNDIAGRIYGLRMIGLLEGIPMKISKTEGSLQVEAGGKSFTVNPVKALSSQLAAHLPIRYCTGQWLPPKAFKDWNDCLLNKSVATVLVPRKEERDRNLAERRKGSLKM</sequence>
<gene>
    <name evidence="1" type="ORF">H6B30_16000</name>
</gene>
<dbReference type="InterPro" id="IPR034154">
    <property type="entry name" value="TOPRIM_DnaG/twinkle"/>
</dbReference>
<evidence type="ECO:0000313" key="1">
    <source>
        <dbReference type="EMBL" id="MBM6663216.1"/>
    </source>
</evidence>
<name>A0A938WQP0_9BACT</name>
<dbReference type="RefSeq" id="WP_205112234.1">
    <property type="nucleotide sequence ID" value="NZ_JACJJL010000080.1"/>
</dbReference>
<keyword evidence="2" id="KW-1185">Reference proteome</keyword>
<protein>
    <submittedName>
        <fullName evidence="1">DUF3991 domain-containing protein</fullName>
    </submittedName>
</protein>
<dbReference type="Pfam" id="PF13155">
    <property type="entry name" value="Toprim_2"/>
    <property type="match status" value="1"/>
</dbReference>
<dbReference type="Proteomes" id="UP000764045">
    <property type="component" value="Unassembled WGS sequence"/>
</dbReference>
<dbReference type="EMBL" id="JACJJL010000080">
    <property type="protein sequence ID" value="MBM6663216.1"/>
    <property type="molecule type" value="Genomic_DNA"/>
</dbReference>
<dbReference type="CDD" id="cd01029">
    <property type="entry name" value="TOPRIM_primases"/>
    <property type="match status" value="1"/>
</dbReference>
<organism evidence="1 2">
    <name type="scientific">Marseilla massiliensis</name>
    <dbReference type="NCBI Taxonomy" id="1841864"/>
    <lineage>
        <taxon>Bacteria</taxon>
        <taxon>Pseudomonadati</taxon>
        <taxon>Bacteroidota</taxon>
        <taxon>Bacteroidia</taxon>
        <taxon>Bacteroidales</taxon>
        <taxon>Prevotellaceae</taxon>
        <taxon>Marseilla</taxon>
    </lineage>
</organism>
<reference evidence="1 2" key="1">
    <citation type="journal article" date="2021" name="Sci. Rep.">
        <title>The distribution of antibiotic resistance genes in chicken gut microbiota commensals.</title>
        <authorList>
            <person name="Juricova H."/>
            <person name="Matiasovicova J."/>
            <person name="Kubasova T."/>
            <person name="Cejkova D."/>
            <person name="Rychlik I."/>
        </authorList>
    </citation>
    <scope>NUCLEOTIDE SEQUENCE [LARGE SCALE GENOMIC DNA]</scope>
    <source>
        <strain evidence="1 2">An819</strain>
    </source>
</reference>
<dbReference type="SUPFAM" id="SSF56731">
    <property type="entry name" value="DNA primase core"/>
    <property type="match status" value="1"/>
</dbReference>
<dbReference type="Gene3D" id="3.40.1360.10">
    <property type="match status" value="1"/>
</dbReference>
<evidence type="ECO:0000313" key="2">
    <source>
        <dbReference type="Proteomes" id="UP000764045"/>
    </source>
</evidence>
<feature type="non-terminal residue" evidence="1">
    <location>
        <position position="1"/>
    </location>
</feature>